<keyword evidence="1" id="KW-0812">Transmembrane</keyword>
<dbReference type="InterPro" id="IPR007166">
    <property type="entry name" value="Class3_signal_pept_motif"/>
</dbReference>
<name>A0A8T4KUL2_9ARCH</name>
<gene>
    <name evidence="2" type="ORF">J4478_05025</name>
</gene>
<organism evidence="2 3">
    <name type="scientific">Candidatus Iainarchaeum sp</name>
    <dbReference type="NCBI Taxonomy" id="3101447"/>
    <lineage>
        <taxon>Archaea</taxon>
        <taxon>Candidatus Iainarchaeota</taxon>
        <taxon>Candidatus Iainarchaeia</taxon>
        <taxon>Candidatus Iainarchaeales</taxon>
        <taxon>Candidatus Iainarchaeaceae</taxon>
        <taxon>Candidatus Iainarchaeum</taxon>
    </lineage>
</organism>
<keyword evidence="1" id="KW-1133">Transmembrane helix</keyword>
<feature type="transmembrane region" description="Helical" evidence="1">
    <location>
        <begin position="12"/>
        <end position="31"/>
    </location>
</feature>
<sequence length="113" mass="11766">MFSRKGQGSLEYLLLIGGAVLVAAIVIALVISSGTGSGDITKKRANCLNAKVQVGNSTTCVTLTVANRFVEAPSTDPFATCRISNTAPNTGKFVCSTWLPPNGCTNERPVTTC</sequence>
<reference evidence="2" key="1">
    <citation type="submission" date="2021-03" db="EMBL/GenBank/DDBJ databases">
        <authorList>
            <person name="Jaffe A."/>
        </authorList>
    </citation>
    <scope>NUCLEOTIDE SEQUENCE</scope>
    <source>
        <strain evidence="2">RIFCSPLOWO2_01_FULL_43_13</strain>
    </source>
</reference>
<evidence type="ECO:0000256" key="1">
    <source>
        <dbReference type="SAM" id="Phobius"/>
    </source>
</evidence>
<protein>
    <submittedName>
        <fullName evidence="2">Class III signal peptide-containing protein</fullName>
    </submittedName>
</protein>
<comment type="caution">
    <text evidence="2">The sequence shown here is derived from an EMBL/GenBank/DDBJ whole genome shotgun (WGS) entry which is preliminary data.</text>
</comment>
<proteinExistence type="predicted"/>
<dbReference type="Pfam" id="PF04021">
    <property type="entry name" value="Class_IIIsignal"/>
    <property type="match status" value="1"/>
</dbReference>
<dbReference type="Proteomes" id="UP000680185">
    <property type="component" value="Unassembled WGS sequence"/>
</dbReference>
<accession>A0A8T4KUL2</accession>
<keyword evidence="1" id="KW-0472">Membrane</keyword>
<reference evidence="2" key="2">
    <citation type="submission" date="2021-05" db="EMBL/GenBank/DDBJ databases">
        <title>Protein family content uncovers lineage relationships and bacterial pathway maintenance mechanisms in DPANN archaea.</title>
        <authorList>
            <person name="Castelle C.J."/>
            <person name="Meheust R."/>
            <person name="Jaffe A.L."/>
            <person name="Seitz K."/>
            <person name="Gong X."/>
            <person name="Baker B.J."/>
            <person name="Banfield J.F."/>
        </authorList>
    </citation>
    <scope>NUCLEOTIDE SEQUENCE</scope>
    <source>
        <strain evidence="2">RIFCSPLOWO2_01_FULL_43_13</strain>
    </source>
</reference>
<evidence type="ECO:0000313" key="3">
    <source>
        <dbReference type="Proteomes" id="UP000680185"/>
    </source>
</evidence>
<evidence type="ECO:0000313" key="2">
    <source>
        <dbReference type="EMBL" id="MBS3058733.1"/>
    </source>
</evidence>
<dbReference type="EMBL" id="JAGVWB010000035">
    <property type="protein sequence ID" value="MBS3058733.1"/>
    <property type="molecule type" value="Genomic_DNA"/>
</dbReference>
<dbReference type="AlphaFoldDB" id="A0A8T4KUL2"/>